<accession>A0A814X8J6</accession>
<dbReference type="PANTHER" id="PTHR33711:SF10">
    <property type="entry name" value="INTRADIOL RING-CLEAVAGE DIOXYGENASES DOMAIN-CONTAINING PROTEIN"/>
    <property type="match status" value="1"/>
</dbReference>
<sequence length="286" mass="32331">MAPKMLANTLAVLFMITYVTAQQSCQLTDADILGPYYHPGAPTSTGQICANLPAHDRLILTGQVLDYESKCQRGIPNVKLDLWQANYNGVYSGGQSANDWWCRGVITTDSNGKFRITTLFPGRYDDGGYRPAHIHFKVTAQGYPTFVTQLYFNLDYYLSPRDSCTRCRSDAKTLVVSAAHRDDIKTFEGLTTSTNIIKHHQLTADTLADFYEKCFETPTFDPNYTAHLDALKIYDDFSKLPHFPLEKTSLEEVEKNWKRAQKKKSTDTEGSSAFVLHQLPNEYLVE</sequence>
<evidence type="ECO:0000313" key="6">
    <source>
        <dbReference type="EMBL" id="CAF1212742.1"/>
    </source>
</evidence>
<protein>
    <recommendedName>
        <fullName evidence="5">Intradiol ring-cleavage dioxygenases domain-containing protein</fullName>
    </recommendedName>
</protein>
<evidence type="ECO:0000313" key="7">
    <source>
        <dbReference type="Proteomes" id="UP000663864"/>
    </source>
</evidence>
<dbReference type="Gene3D" id="2.60.130.10">
    <property type="entry name" value="Aromatic compound dioxygenase"/>
    <property type="match status" value="1"/>
</dbReference>
<dbReference type="GO" id="GO:0016702">
    <property type="term" value="F:oxidoreductase activity, acting on single donors with incorporation of molecular oxygen, incorporation of two atoms of oxygen"/>
    <property type="evidence" value="ECO:0007669"/>
    <property type="project" value="InterPro"/>
</dbReference>
<dbReference type="EMBL" id="CAJNOT010001526">
    <property type="protein sequence ID" value="CAF1212742.1"/>
    <property type="molecule type" value="Genomic_DNA"/>
</dbReference>
<dbReference type="Pfam" id="PF00775">
    <property type="entry name" value="Dioxygenase_C"/>
    <property type="match status" value="1"/>
</dbReference>
<keyword evidence="4" id="KW-0732">Signal</keyword>
<name>A0A814X8J6_9BILA</name>
<proteinExistence type="inferred from homology"/>
<dbReference type="Proteomes" id="UP000663864">
    <property type="component" value="Unassembled WGS sequence"/>
</dbReference>
<dbReference type="PANTHER" id="PTHR33711">
    <property type="entry name" value="DIOXYGENASE, PUTATIVE (AFU_ORTHOLOGUE AFUA_2G02910)-RELATED"/>
    <property type="match status" value="1"/>
</dbReference>
<comment type="caution">
    <text evidence="6">The sequence shown here is derived from an EMBL/GenBank/DDBJ whole genome shotgun (WGS) entry which is preliminary data.</text>
</comment>
<evidence type="ECO:0000256" key="3">
    <source>
        <dbReference type="ARBA" id="ARBA00023002"/>
    </source>
</evidence>
<dbReference type="GO" id="GO:0008199">
    <property type="term" value="F:ferric iron binding"/>
    <property type="evidence" value="ECO:0007669"/>
    <property type="project" value="InterPro"/>
</dbReference>
<feature type="chain" id="PRO_5032631145" description="Intradiol ring-cleavage dioxygenases domain-containing protein" evidence="4">
    <location>
        <begin position="22"/>
        <end position="286"/>
    </location>
</feature>
<keyword evidence="3" id="KW-0560">Oxidoreductase</keyword>
<comment type="similarity">
    <text evidence="1">Belongs to the intradiol ring-cleavage dioxygenase family.</text>
</comment>
<reference evidence="6" key="1">
    <citation type="submission" date="2021-02" db="EMBL/GenBank/DDBJ databases">
        <authorList>
            <person name="Nowell W R."/>
        </authorList>
    </citation>
    <scope>NUCLEOTIDE SEQUENCE</scope>
</reference>
<dbReference type="InterPro" id="IPR050770">
    <property type="entry name" value="Intradiol_RC_Dioxygenase"/>
</dbReference>
<gene>
    <name evidence="6" type="ORF">ZHD862_LOCUS23451</name>
</gene>
<feature type="domain" description="Intradiol ring-cleavage dioxygenases" evidence="5">
    <location>
        <begin position="33"/>
        <end position="184"/>
    </location>
</feature>
<dbReference type="SUPFAM" id="SSF49482">
    <property type="entry name" value="Aromatic compound dioxygenase"/>
    <property type="match status" value="1"/>
</dbReference>
<dbReference type="InterPro" id="IPR000627">
    <property type="entry name" value="Intradiol_dOase_C"/>
</dbReference>
<dbReference type="AlphaFoldDB" id="A0A814X8J6"/>
<evidence type="ECO:0000259" key="5">
    <source>
        <dbReference type="Pfam" id="PF00775"/>
    </source>
</evidence>
<evidence type="ECO:0000256" key="4">
    <source>
        <dbReference type="SAM" id="SignalP"/>
    </source>
</evidence>
<organism evidence="6 7">
    <name type="scientific">Rotaria sordida</name>
    <dbReference type="NCBI Taxonomy" id="392033"/>
    <lineage>
        <taxon>Eukaryota</taxon>
        <taxon>Metazoa</taxon>
        <taxon>Spiralia</taxon>
        <taxon>Gnathifera</taxon>
        <taxon>Rotifera</taxon>
        <taxon>Eurotatoria</taxon>
        <taxon>Bdelloidea</taxon>
        <taxon>Philodinida</taxon>
        <taxon>Philodinidae</taxon>
        <taxon>Rotaria</taxon>
    </lineage>
</organism>
<dbReference type="InterPro" id="IPR015889">
    <property type="entry name" value="Intradiol_dOase_core"/>
</dbReference>
<feature type="signal peptide" evidence="4">
    <location>
        <begin position="1"/>
        <end position="21"/>
    </location>
</feature>
<evidence type="ECO:0000256" key="1">
    <source>
        <dbReference type="ARBA" id="ARBA00007825"/>
    </source>
</evidence>
<evidence type="ECO:0000256" key="2">
    <source>
        <dbReference type="ARBA" id="ARBA00022964"/>
    </source>
</evidence>
<keyword evidence="2" id="KW-0223">Dioxygenase</keyword>